<keyword evidence="4 6" id="KW-0472">Membrane</keyword>
<evidence type="ECO:0000256" key="3">
    <source>
        <dbReference type="ARBA" id="ARBA00022989"/>
    </source>
</evidence>
<proteinExistence type="predicted"/>
<feature type="transmembrane region" description="Helical" evidence="6">
    <location>
        <begin position="41"/>
        <end position="61"/>
    </location>
</feature>
<dbReference type="EMBL" id="CP000384">
    <property type="protein sequence ID" value="ABG08757.1"/>
    <property type="molecule type" value="Genomic_DNA"/>
</dbReference>
<feature type="transmembrane region" description="Helical" evidence="6">
    <location>
        <begin position="81"/>
        <end position="101"/>
    </location>
</feature>
<evidence type="ECO:0000256" key="2">
    <source>
        <dbReference type="ARBA" id="ARBA00022692"/>
    </source>
</evidence>
<feature type="region of interest" description="Disordered" evidence="5">
    <location>
        <begin position="430"/>
        <end position="450"/>
    </location>
</feature>
<organism evidence="7">
    <name type="scientific">Mycobacterium sp. (strain MCS)</name>
    <dbReference type="NCBI Taxonomy" id="164756"/>
    <lineage>
        <taxon>Bacteria</taxon>
        <taxon>Bacillati</taxon>
        <taxon>Actinomycetota</taxon>
        <taxon>Actinomycetes</taxon>
        <taxon>Mycobacteriales</taxon>
        <taxon>Mycobacteriaceae</taxon>
        <taxon>Mycobacterium</taxon>
    </lineage>
</organism>
<protein>
    <submittedName>
        <fullName evidence="7">Amino acid/polyamine/organocation transporter, APC superfamily</fullName>
    </submittedName>
</protein>
<comment type="subcellular location">
    <subcellularLocation>
        <location evidence="1">Membrane</location>
        <topology evidence="1">Multi-pass membrane protein</topology>
    </subcellularLocation>
</comment>
<dbReference type="InterPro" id="IPR002293">
    <property type="entry name" value="AA/rel_permease1"/>
</dbReference>
<feature type="transmembrane region" description="Helical" evidence="6">
    <location>
        <begin position="348"/>
        <end position="367"/>
    </location>
</feature>
<name>A0A5Q5BK45_MYCSS</name>
<evidence type="ECO:0000313" key="7">
    <source>
        <dbReference type="EMBL" id="ABG08757.1"/>
    </source>
</evidence>
<dbReference type="InterPro" id="IPR050598">
    <property type="entry name" value="AminoAcid_Transporter"/>
</dbReference>
<dbReference type="Gene3D" id="1.20.1740.10">
    <property type="entry name" value="Amino acid/polyamine transporter I"/>
    <property type="match status" value="1"/>
</dbReference>
<feature type="transmembrane region" description="Helical" evidence="6">
    <location>
        <begin position="12"/>
        <end position="35"/>
    </location>
</feature>
<feature type="transmembrane region" description="Helical" evidence="6">
    <location>
        <begin position="156"/>
        <end position="175"/>
    </location>
</feature>
<evidence type="ECO:0000256" key="6">
    <source>
        <dbReference type="SAM" id="Phobius"/>
    </source>
</evidence>
<feature type="transmembrane region" description="Helical" evidence="6">
    <location>
        <begin position="195"/>
        <end position="213"/>
    </location>
</feature>
<dbReference type="PANTHER" id="PTHR11785:SF512">
    <property type="entry name" value="SOBREMESA, ISOFORM B"/>
    <property type="match status" value="1"/>
</dbReference>
<feature type="transmembrane region" description="Helical" evidence="6">
    <location>
        <begin position="234"/>
        <end position="262"/>
    </location>
</feature>
<accession>A0A5Q5BK45</accession>
<feature type="transmembrane region" description="Helical" evidence="6">
    <location>
        <begin position="121"/>
        <end position="144"/>
    </location>
</feature>
<dbReference type="GO" id="GO:0016020">
    <property type="term" value="C:membrane"/>
    <property type="evidence" value="ECO:0007669"/>
    <property type="project" value="UniProtKB-SubCell"/>
</dbReference>
<dbReference type="PANTHER" id="PTHR11785">
    <property type="entry name" value="AMINO ACID TRANSPORTER"/>
    <property type="match status" value="1"/>
</dbReference>
<sequence length="450" mass="46787" precursor="true">MDKNDTSKISLIGSVALGTGVMIGAGIFALVGQVAELAGSAVPWAFVAGAVVAAVSAYSYVRCASANPSSGGIAMILKAAYGPGVVAGTFSLFMYVSMVLAESLLARTFGTYALRPFGLQGSAILVPVLAVLAIVIATSVNLVGNRWVESSATVTAIVKITGIAVLAIAGIYATGLSSLSQVFETGAEATPPRSGILGFLAGVTLCILAYKGFTTITNQGDDIRDPRRNIGRAIVISLVVCAVVYLLLTIAVTGSLSVAEIVDARDYALAEAAEPLFGSWGVRLTVAVAVVATMSGLIASLYSVSRLYDMLRHMHQVPDVPGSVHRPSLLITAAAAIVTAALFDLSRIASLGAMLYLSMDIAIHWGLLRRLRHDVDFKVWVPLLAIALDVVVLVPFVILTARNSLPTLVIFGVVSAVIVLGQQAAVRHRNRSSAAPAAPNDGTDENQDRS</sequence>
<reference evidence="7" key="1">
    <citation type="submission" date="2006-06" db="EMBL/GenBank/DDBJ databases">
        <title>Complete sequence of chromosome of Mycobacterium sp. MCS.</title>
        <authorList>
            <consortium name="US DOE Joint Genome Institute"/>
            <person name="Copeland A."/>
            <person name="Lucas S."/>
            <person name="Lapidus A."/>
            <person name="Barry K."/>
            <person name="Detter J.C."/>
            <person name="Glavina del Rio T."/>
            <person name="Hammon N."/>
            <person name="Israni S."/>
            <person name="Dalin E."/>
            <person name="Tice H."/>
            <person name="Pitluck S."/>
            <person name="Martinez M."/>
            <person name="Schmutz J."/>
            <person name="Larimer F."/>
            <person name="Land M."/>
            <person name="Hauser L."/>
            <person name="Kyrpides N."/>
            <person name="Kim E."/>
            <person name="Miller C.D."/>
            <person name="Hughes J.E."/>
            <person name="Anderson A.J."/>
            <person name="Sims R.C."/>
            <person name="Richardson P."/>
        </authorList>
    </citation>
    <scope>NUCLEOTIDE SEQUENCE [LARGE SCALE GENOMIC DNA]</scope>
    <source>
        <strain evidence="7">MCS</strain>
    </source>
</reference>
<evidence type="ECO:0000256" key="5">
    <source>
        <dbReference type="SAM" id="MobiDB-lite"/>
    </source>
</evidence>
<dbReference type="Pfam" id="PF13520">
    <property type="entry name" value="AA_permease_2"/>
    <property type="match status" value="1"/>
</dbReference>
<evidence type="ECO:0000256" key="1">
    <source>
        <dbReference type="ARBA" id="ARBA00004141"/>
    </source>
</evidence>
<dbReference type="KEGG" id="mmc:Mmcs_2649"/>
<dbReference type="PIRSF" id="PIRSF006060">
    <property type="entry name" value="AA_transporter"/>
    <property type="match status" value="1"/>
</dbReference>
<keyword evidence="3 6" id="KW-1133">Transmembrane helix</keyword>
<feature type="transmembrane region" description="Helical" evidence="6">
    <location>
        <begin position="324"/>
        <end position="342"/>
    </location>
</feature>
<evidence type="ECO:0000256" key="4">
    <source>
        <dbReference type="ARBA" id="ARBA00023136"/>
    </source>
</evidence>
<dbReference type="GO" id="GO:0015179">
    <property type="term" value="F:L-amino acid transmembrane transporter activity"/>
    <property type="evidence" value="ECO:0007669"/>
    <property type="project" value="TreeGrafter"/>
</dbReference>
<feature type="transmembrane region" description="Helical" evidence="6">
    <location>
        <begin position="404"/>
        <end position="421"/>
    </location>
</feature>
<feature type="transmembrane region" description="Helical" evidence="6">
    <location>
        <begin position="282"/>
        <end position="304"/>
    </location>
</feature>
<dbReference type="AlphaFoldDB" id="A0A5Q5BK45"/>
<feature type="transmembrane region" description="Helical" evidence="6">
    <location>
        <begin position="379"/>
        <end position="398"/>
    </location>
</feature>
<keyword evidence="2 6" id="KW-0812">Transmembrane</keyword>
<gene>
    <name evidence="7" type="ordered locus">Mmcs_2649</name>
</gene>